<reference evidence="3 4" key="1">
    <citation type="submission" date="2019-09" db="EMBL/GenBank/DDBJ databases">
        <authorList>
            <person name="Depoorter E."/>
        </authorList>
    </citation>
    <scope>NUCLEOTIDE SEQUENCE [LARGE SCALE GENOMIC DNA]</scope>
    <source>
        <strain evidence="3">LMG 20980</strain>
    </source>
</reference>
<keyword evidence="1" id="KW-0472">Membrane</keyword>
<gene>
    <name evidence="3" type="ORF">BAN20980_03066</name>
    <name evidence="2" type="ORF">JQK92_15995</name>
</gene>
<dbReference type="Proteomes" id="UP000755577">
    <property type="component" value="Unassembled WGS sequence"/>
</dbReference>
<dbReference type="EMBL" id="JAFCIQ010000010">
    <property type="protein sequence ID" value="MBM2767930.1"/>
    <property type="molecule type" value="Genomic_DNA"/>
</dbReference>
<name>A0A6P2G9G8_9BURK</name>
<sequence>MTLALRCLRSAFILFFGALFLLVGAISIVNSAILLRARAWPRVPVAVEQCELALRYGKRDVTWEAHAIFRYGTGRSMEYDTTWQPAGSPVYSRGPDPEISREQIASLTHTYCAAAASDGLRVSPLFPGIARRNDAVVRGAWTSELGFGMFALLSGLMLSAGSISMLPWIEDRKKQSTGQKARHTQNRVGSS</sequence>
<dbReference type="AlphaFoldDB" id="A0A6P2G9G8"/>
<evidence type="ECO:0000313" key="4">
    <source>
        <dbReference type="Proteomes" id="UP000494201"/>
    </source>
</evidence>
<evidence type="ECO:0000313" key="3">
    <source>
        <dbReference type="EMBL" id="VVU50350.1"/>
    </source>
</evidence>
<dbReference type="Proteomes" id="UP000494201">
    <property type="component" value="Unassembled WGS sequence"/>
</dbReference>
<proteinExistence type="predicted"/>
<feature type="transmembrane region" description="Helical" evidence="1">
    <location>
        <begin position="147"/>
        <end position="169"/>
    </location>
</feature>
<dbReference type="GeneID" id="56501112"/>
<organism evidence="3 4">
    <name type="scientific">Burkholderia anthina</name>
    <dbReference type="NCBI Taxonomy" id="179879"/>
    <lineage>
        <taxon>Bacteria</taxon>
        <taxon>Pseudomonadati</taxon>
        <taxon>Pseudomonadota</taxon>
        <taxon>Betaproteobacteria</taxon>
        <taxon>Burkholderiales</taxon>
        <taxon>Burkholderiaceae</taxon>
        <taxon>Burkholderia</taxon>
        <taxon>Burkholderia cepacia complex</taxon>
    </lineage>
</organism>
<protein>
    <submittedName>
        <fullName evidence="2">DUF3592 domain-containing protein</fullName>
    </submittedName>
</protein>
<evidence type="ECO:0000313" key="5">
    <source>
        <dbReference type="Proteomes" id="UP000755577"/>
    </source>
</evidence>
<keyword evidence="1" id="KW-1133">Transmembrane helix</keyword>
<feature type="transmembrane region" description="Helical" evidence="1">
    <location>
        <begin position="12"/>
        <end position="35"/>
    </location>
</feature>
<evidence type="ECO:0000256" key="1">
    <source>
        <dbReference type="SAM" id="Phobius"/>
    </source>
</evidence>
<dbReference type="RefSeq" id="WP_174926561.1">
    <property type="nucleotide sequence ID" value="NZ_CABVLY010000010.1"/>
</dbReference>
<evidence type="ECO:0000313" key="2">
    <source>
        <dbReference type="EMBL" id="MBM2767930.1"/>
    </source>
</evidence>
<keyword evidence="5" id="KW-1185">Reference proteome</keyword>
<reference evidence="2 5" key="2">
    <citation type="submission" date="2021-02" db="EMBL/GenBank/DDBJ databases">
        <title>Draft genome of the type strains Burkholderia anthina DSM16086.</title>
        <authorList>
            <person name="Hertel R."/>
            <person name="Meissner J."/>
            <person name="Poehlein A."/>
            <person name="Daniel R."/>
            <person name="Commichau F.M."/>
        </authorList>
    </citation>
    <scope>NUCLEOTIDE SEQUENCE [LARGE SCALE GENOMIC DNA]</scope>
    <source>
        <strain evidence="2 5">DSM 16086</strain>
    </source>
</reference>
<keyword evidence="1" id="KW-0812">Transmembrane</keyword>
<accession>A0A6P2G9G8</accession>
<dbReference type="EMBL" id="CABVLY010000010">
    <property type="protein sequence ID" value="VVU50350.1"/>
    <property type="molecule type" value="Genomic_DNA"/>
</dbReference>